<evidence type="ECO:0008006" key="3">
    <source>
        <dbReference type="Google" id="ProtNLM"/>
    </source>
</evidence>
<keyword evidence="2" id="KW-1185">Reference proteome</keyword>
<reference evidence="1 2" key="1">
    <citation type="submission" date="2017-10" db="EMBL/GenBank/DDBJ databases">
        <authorList>
            <consortium name="Urmite Genomes"/>
        </authorList>
    </citation>
    <scope>NUCLEOTIDE SEQUENCE [LARGE SCALE GENOMIC DNA]</scope>
    <source>
        <strain evidence="1 2">FB-527</strain>
    </source>
</reference>
<protein>
    <recommendedName>
        <fullName evidence="3">Bacterial Pleckstrin homology domain-containing protein</fullName>
    </recommendedName>
</protein>
<accession>A0A7Z7IHT5</accession>
<dbReference type="RefSeq" id="WP_186241871.1">
    <property type="nucleotide sequence ID" value="NZ_OCTY01000002.1"/>
</dbReference>
<comment type="caution">
    <text evidence="1">The sequence shown here is derived from an EMBL/GenBank/DDBJ whole genome shotgun (WGS) entry which is preliminary data.</text>
</comment>
<sequence>MTEAEALYEDAGLTLDEHGITIRRYYFPLAGHKRIAYTDIRGVKTAPMTWISGKGRFWGASDPRYWFPLDLRRGSKSTLLILDVGARVKPCITPEDPDRVLELLSARVPVS</sequence>
<evidence type="ECO:0000313" key="2">
    <source>
        <dbReference type="Proteomes" id="UP000554965"/>
    </source>
</evidence>
<dbReference type="Proteomes" id="UP000554965">
    <property type="component" value="Unassembled WGS sequence"/>
</dbReference>
<name>A0A7Z7IHT5_9MYCO</name>
<evidence type="ECO:0000313" key="1">
    <source>
        <dbReference type="EMBL" id="SOJ53667.1"/>
    </source>
</evidence>
<dbReference type="EMBL" id="OCTY01000002">
    <property type="protein sequence ID" value="SOJ53667.1"/>
    <property type="molecule type" value="Genomic_DNA"/>
</dbReference>
<gene>
    <name evidence="1" type="ORF">MSIMFB_01166</name>
</gene>
<dbReference type="AlphaFoldDB" id="A0A7Z7IHT5"/>
<organism evidence="1 2">
    <name type="scientific">Mycobacterium simulans</name>
    <dbReference type="NCBI Taxonomy" id="627089"/>
    <lineage>
        <taxon>Bacteria</taxon>
        <taxon>Bacillati</taxon>
        <taxon>Actinomycetota</taxon>
        <taxon>Actinomycetes</taxon>
        <taxon>Mycobacteriales</taxon>
        <taxon>Mycobacteriaceae</taxon>
        <taxon>Mycobacterium</taxon>
    </lineage>
</organism>
<proteinExistence type="predicted"/>